<protein>
    <submittedName>
        <fullName evidence="1">Lipoprotein</fullName>
    </submittedName>
</protein>
<accession>A0A2X3BZ25</accession>
<sequence length="136" mass="15054">MKKLIGVFMIVMLGMTLFIGCGSSSVIGKVETKPVMNGTGDKEIGKYGEAEYNPEKITDEDLLKFYDENIKDSGLNWFILIDENDKTKGIMFPGCNVVLEYGNVGEDGNIINVEKSRVIDGNSIKENLLSCYEKIA</sequence>
<evidence type="ECO:0000313" key="2">
    <source>
        <dbReference type="Proteomes" id="UP000250234"/>
    </source>
</evidence>
<dbReference type="EMBL" id="UAWO01000002">
    <property type="protein sequence ID" value="SQC07037.1"/>
    <property type="molecule type" value="Genomic_DNA"/>
</dbReference>
<organism evidence="1 2">
    <name type="scientific">Clostridium perfringens</name>
    <dbReference type="NCBI Taxonomy" id="1502"/>
    <lineage>
        <taxon>Bacteria</taxon>
        <taxon>Bacillati</taxon>
        <taxon>Bacillota</taxon>
        <taxon>Clostridia</taxon>
        <taxon>Eubacteriales</taxon>
        <taxon>Clostridiaceae</taxon>
        <taxon>Clostridium</taxon>
    </lineage>
</organism>
<dbReference type="RefSeq" id="WP_111945594.1">
    <property type="nucleotide sequence ID" value="NZ_CATNYA010000077.1"/>
</dbReference>
<dbReference type="Proteomes" id="UP000250234">
    <property type="component" value="Unassembled WGS sequence"/>
</dbReference>
<keyword evidence="1" id="KW-0449">Lipoprotein</keyword>
<evidence type="ECO:0000313" key="1">
    <source>
        <dbReference type="EMBL" id="SQC07037.1"/>
    </source>
</evidence>
<reference evidence="1 2" key="1">
    <citation type="submission" date="2018-06" db="EMBL/GenBank/DDBJ databases">
        <authorList>
            <consortium name="Pathogen Informatics"/>
            <person name="Doyle S."/>
        </authorList>
    </citation>
    <scope>NUCLEOTIDE SEQUENCE [LARGE SCALE GENOMIC DNA]</scope>
    <source>
        <strain evidence="1 2">NCTC8081</strain>
    </source>
</reference>
<gene>
    <name evidence="1" type="ORF">NCTC8081_01159</name>
</gene>
<dbReference type="AlphaFoldDB" id="A0A2X3BZ25"/>
<name>A0A2X3BZ25_CLOPF</name>
<proteinExistence type="predicted"/>
<dbReference type="PROSITE" id="PS51257">
    <property type="entry name" value="PROKAR_LIPOPROTEIN"/>
    <property type="match status" value="1"/>
</dbReference>